<feature type="chain" id="PRO_5046845537" evidence="1">
    <location>
        <begin position="17"/>
        <end position="44"/>
    </location>
</feature>
<dbReference type="EMBL" id="CATNWA010000170">
    <property type="protein sequence ID" value="CAI9533998.1"/>
    <property type="molecule type" value="Genomic_DNA"/>
</dbReference>
<evidence type="ECO:0000256" key="1">
    <source>
        <dbReference type="SAM" id="SignalP"/>
    </source>
</evidence>
<evidence type="ECO:0000313" key="2">
    <source>
        <dbReference type="EMBL" id="CAI9533998.1"/>
    </source>
</evidence>
<proteinExistence type="predicted"/>
<gene>
    <name evidence="2" type="ORF">SPARVUS_LOCUS513001</name>
</gene>
<feature type="signal peptide" evidence="1">
    <location>
        <begin position="1"/>
        <end position="16"/>
    </location>
</feature>
<sequence length="44" mass="4920">MLCLVFFFLRVHVISTGPISTHQTDVKGFASSYSRKKTPPTSFS</sequence>
<organism evidence="2 3">
    <name type="scientific">Staurois parvus</name>
    <dbReference type="NCBI Taxonomy" id="386267"/>
    <lineage>
        <taxon>Eukaryota</taxon>
        <taxon>Metazoa</taxon>
        <taxon>Chordata</taxon>
        <taxon>Craniata</taxon>
        <taxon>Vertebrata</taxon>
        <taxon>Euteleostomi</taxon>
        <taxon>Amphibia</taxon>
        <taxon>Batrachia</taxon>
        <taxon>Anura</taxon>
        <taxon>Neobatrachia</taxon>
        <taxon>Ranoidea</taxon>
        <taxon>Ranidae</taxon>
        <taxon>Staurois</taxon>
    </lineage>
</organism>
<comment type="caution">
    <text evidence="2">The sequence shown here is derived from an EMBL/GenBank/DDBJ whole genome shotgun (WGS) entry which is preliminary data.</text>
</comment>
<name>A0ABN9AED6_9NEOB</name>
<evidence type="ECO:0000313" key="3">
    <source>
        <dbReference type="Proteomes" id="UP001162483"/>
    </source>
</evidence>
<accession>A0ABN9AED6</accession>
<protein>
    <submittedName>
        <fullName evidence="2">Uncharacterized protein</fullName>
    </submittedName>
</protein>
<keyword evidence="1" id="KW-0732">Signal</keyword>
<reference evidence="2" key="1">
    <citation type="submission" date="2023-05" db="EMBL/GenBank/DDBJ databases">
        <authorList>
            <person name="Stuckert A."/>
        </authorList>
    </citation>
    <scope>NUCLEOTIDE SEQUENCE</scope>
</reference>
<dbReference type="Proteomes" id="UP001162483">
    <property type="component" value="Unassembled WGS sequence"/>
</dbReference>
<keyword evidence="3" id="KW-1185">Reference proteome</keyword>